<accession>A0A6A5WM27</accession>
<reference evidence="1" key="1">
    <citation type="journal article" date="2020" name="Stud. Mycol.">
        <title>101 Dothideomycetes genomes: a test case for predicting lifestyles and emergence of pathogens.</title>
        <authorList>
            <person name="Haridas S."/>
            <person name="Albert R."/>
            <person name="Binder M."/>
            <person name="Bloem J."/>
            <person name="Labutti K."/>
            <person name="Salamov A."/>
            <person name="Andreopoulos B."/>
            <person name="Baker S."/>
            <person name="Barry K."/>
            <person name="Bills G."/>
            <person name="Bluhm B."/>
            <person name="Cannon C."/>
            <person name="Castanera R."/>
            <person name="Culley D."/>
            <person name="Daum C."/>
            <person name="Ezra D."/>
            <person name="Gonzalez J."/>
            <person name="Henrissat B."/>
            <person name="Kuo A."/>
            <person name="Liang C."/>
            <person name="Lipzen A."/>
            <person name="Lutzoni F."/>
            <person name="Magnuson J."/>
            <person name="Mondo S."/>
            <person name="Nolan M."/>
            <person name="Ohm R."/>
            <person name="Pangilinan J."/>
            <person name="Park H.-J."/>
            <person name="Ramirez L."/>
            <person name="Alfaro M."/>
            <person name="Sun H."/>
            <person name="Tritt A."/>
            <person name="Yoshinaga Y."/>
            <person name="Zwiers L.-H."/>
            <person name="Turgeon B."/>
            <person name="Goodwin S."/>
            <person name="Spatafora J."/>
            <person name="Crous P."/>
            <person name="Grigoriev I."/>
        </authorList>
    </citation>
    <scope>NUCLEOTIDE SEQUENCE</scope>
    <source>
        <strain evidence="1">CBS 123094</strain>
    </source>
</reference>
<sequence>MILLFTINQLFFIPRHGQFPHNAILPLTLTFKSDIIWVHVSVLSIFSYPDISHGELYVKANGFRRTTVSNISEKGEKLKFSTVSLC</sequence>
<name>A0A6A5WM27_9PLEO</name>
<proteinExistence type="predicted"/>
<gene>
    <name evidence="1" type="ORF">P154DRAFT_174555</name>
</gene>
<evidence type="ECO:0000313" key="2">
    <source>
        <dbReference type="Proteomes" id="UP000799779"/>
    </source>
</evidence>
<keyword evidence="2" id="KW-1185">Reference proteome</keyword>
<protein>
    <submittedName>
        <fullName evidence="1">Uncharacterized protein</fullName>
    </submittedName>
</protein>
<dbReference type="AlphaFoldDB" id="A0A6A5WM27"/>
<organism evidence="1 2">
    <name type="scientific">Amniculicola lignicola CBS 123094</name>
    <dbReference type="NCBI Taxonomy" id="1392246"/>
    <lineage>
        <taxon>Eukaryota</taxon>
        <taxon>Fungi</taxon>
        <taxon>Dikarya</taxon>
        <taxon>Ascomycota</taxon>
        <taxon>Pezizomycotina</taxon>
        <taxon>Dothideomycetes</taxon>
        <taxon>Pleosporomycetidae</taxon>
        <taxon>Pleosporales</taxon>
        <taxon>Amniculicolaceae</taxon>
        <taxon>Amniculicola</taxon>
    </lineage>
</organism>
<dbReference type="EMBL" id="ML977584">
    <property type="protein sequence ID" value="KAF2001211.1"/>
    <property type="molecule type" value="Genomic_DNA"/>
</dbReference>
<evidence type="ECO:0000313" key="1">
    <source>
        <dbReference type="EMBL" id="KAF2001211.1"/>
    </source>
</evidence>
<dbReference type="Proteomes" id="UP000799779">
    <property type="component" value="Unassembled WGS sequence"/>
</dbReference>